<evidence type="ECO:0000313" key="2">
    <source>
        <dbReference type="Proteomes" id="UP001060085"/>
    </source>
</evidence>
<evidence type="ECO:0000313" key="1">
    <source>
        <dbReference type="EMBL" id="KAI5665505.1"/>
    </source>
</evidence>
<dbReference type="EMBL" id="CM044704">
    <property type="protein sequence ID" value="KAI5665505.1"/>
    <property type="molecule type" value="Genomic_DNA"/>
</dbReference>
<comment type="caution">
    <text evidence="1">The sequence shown here is derived from an EMBL/GenBank/DDBJ whole genome shotgun (WGS) entry which is preliminary data.</text>
</comment>
<keyword evidence="2" id="KW-1185">Reference proteome</keyword>
<gene>
    <name evidence="1" type="ORF">M9H77_15358</name>
</gene>
<sequence length="1248" mass="140526">MERKKAPNILCKDKRGHLWLLILQEASSSMDNYALKSVSDLPDPFRSAFSFRYFNSLQTECFSACFMSDMNMVISAPTGSGKTVLFELCILRLLSKFISTEGKFIHMNGTLKTIYIAPSKALVQEKLRSWNQKFGSWGINCLELTGDNEYYSTRNIQDADIILTTPEKFDAVTRYRVKDGGLSFFSDIALVLIDEVHLLNDPRGAALEAIVSRIKMLAHNSEMKSSPLAFVRFLAVSATIPNVDDLAEWLMVPTQGIKRFGEEMRPVKLTTKVFGYTPAKNDFLFEKRLQNYVFDILMQYSRGKSALIFCSTRKGAQEAAQRLAQIAMTFGHSNPFIKSREQQERLREASLSCGDKQMQSYILYGVGYHNGGLSLKDRNLIEGLFLNGDLQILCTTNTLAHGINLPAHTVVIKSTQHFNKEKGMYLEYDRSMVLQMCGRAGRPPFDDTGMVIIMTRKETVYLYENLLNGCEMVESQLLPCITEHLTAEIVQLTISDIAKAIEWMKCSYLYVRMKKNPENYAVKNVLPANRVERHMQDICVQKVNELSRYQMIWTDEDGFLLKPLEPGRLMTKYYLKFDTMKHIMLAPSNCSIEDALKIICRAEEIAWIQLRRNEKKLLNDINADKDGRLRFHILGDKGKVKKRIQTREEKIFILANDCLTGDPLVHDLSMSQDMNSICSNGCRIARCMKEYFIHKKNYKGASSSMLLAKSLHQKLWDDSPYLLKQLPGIGMVTAKALQSMGVVSFESFADADPRKIEIVTGRKYPFGNHIKESLQSLPPKVEMKFEEAENQKQGKSKLMVTLTRLSQSLPATKRHYADMMVSTESDNIILFHEKISPYSATVLLPTPRQEKLTVNADLIFEQFVGIDIHQKVIVGKEIDLSMTHDCGSMHSFTSQPKDICIIPDNDKSSSQSRSIGGPRNPNESKWASDNMPSFELLLEEDPEADAPAVKDEDDDCKIITEKTVFNHIKEKAKSLPALTPFRNTCSPSSETLSLIKKRTHERQLGIDSVKENPVLQSAQPVVPESCKLASDSDLILDAYITGQEHIEPEAALTGETIFDHIRKKSKTFPVLDNSKPIDLKSIALAKGHQVKNQPVLGNCSFDGCVSPNQNQVQRTPAIISEPPSLLGIRRNATSGVTIEEPDQGILMMKDRSANNQDRPSSQGSTPKGFSEIHFAAGSQNFAGTMTGAQRIGHAAYKGPSVMKELVLGFALGLMAGGLWKMHHWNNQRRTKEFYDMLEKGEISVVVEE</sequence>
<protein>
    <submittedName>
        <fullName evidence="1">Uncharacterized protein</fullName>
    </submittedName>
</protein>
<proteinExistence type="predicted"/>
<dbReference type="Proteomes" id="UP001060085">
    <property type="component" value="Linkage Group LG04"/>
</dbReference>
<reference evidence="2" key="1">
    <citation type="journal article" date="2023" name="Nat. Plants">
        <title>Single-cell RNA sequencing provides a high-resolution roadmap for understanding the multicellular compartmentation of specialized metabolism.</title>
        <authorList>
            <person name="Sun S."/>
            <person name="Shen X."/>
            <person name="Li Y."/>
            <person name="Li Y."/>
            <person name="Wang S."/>
            <person name="Li R."/>
            <person name="Zhang H."/>
            <person name="Shen G."/>
            <person name="Guo B."/>
            <person name="Wei J."/>
            <person name="Xu J."/>
            <person name="St-Pierre B."/>
            <person name="Chen S."/>
            <person name="Sun C."/>
        </authorList>
    </citation>
    <scope>NUCLEOTIDE SEQUENCE [LARGE SCALE GENOMIC DNA]</scope>
</reference>
<organism evidence="1 2">
    <name type="scientific">Catharanthus roseus</name>
    <name type="common">Madagascar periwinkle</name>
    <name type="synonym">Vinca rosea</name>
    <dbReference type="NCBI Taxonomy" id="4058"/>
    <lineage>
        <taxon>Eukaryota</taxon>
        <taxon>Viridiplantae</taxon>
        <taxon>Streptophyta</taxon>
        <taxon>Embryophyta</taxon>
        <taxon>Tracheophyta</taxon>
        <taxon>Spermatophyta</taxon>
        <taxon>Magnoliopsida</taxon>
        <taxon>eudicotyledons</taxon>
        <taxon>Gunneridae</taxon>
        <taxon>Pentapetalae</taxon>
        <taxon>asterids</taxon>
        <taxon>lamiids</taxon>
        <taxon>Gentianales</taxon>
        <taxon>Apocynaceae</taxon>
        <taxon>Rauvolfioideae</taxon>
        <taxon>Vinceae</taxon>
        <taxon>Catharanthinae</taxon>
        <taxon>Catharanthus</taxon>
    </lineage>
</organism>
<name>A0ACC0AYR9_CATRO</name>
<accession>A0ACC0AYR9</accession>